<keyword evidence="2" id="KW-1185">Reference proteome</keyword>
<comment type="caution">
    <text evidence="1">The sequence shown here is derived from an EMBL/GenBank/DDBJ whole genome shotgun (WGS) entry which is preliminary data.</text>
</comment>
<accession>A0A261R4X1</accession>
<name>A0A261R4X1_9BORD</name>
<sequence length="85" mass="9650">MSVLMRKKVRTRIGMVDVSVRAVNGCGLDLRYHSVAYEYEASINDIRATVRADSFLVSTSGDGFLEHVERDLLHRLMRYAFEVVG</sequence>
<proteinExistence type="predicted"/>
<protein>
    <submittedName>
        <fullName evidence="1">Uncharacterized protein</fullName>
    </submittedName>
</protein>
<dbReference type="AlphaFoldDB" id="A0A261R4X1"/>
<dbReference type="RefSeq" id="WP_094848682.1">
    <property type="nucleotide sequence ID" value="NZ_NEVJ01000003.1"/>
</dbReference>
<evidence type="ECO:0000313" key="1">
    <source>
        <dbReference type="EMBL" id="OZI20069.1"/>
    </source>
</evidence>
<gene>
    <name evidence="1" type="ORF">CAL26_21175</name>
</gene>
<dbReference type="EMBL" id="NEVJ01000003">
    <property type="protein sequence ID" value="OZI20069.1"/>
    <property type="molecule type" value="Genomic_DNA"/>
</dbReference>
<organism evidence="1 2">
    <name type="scientific">Bordetella genomosp. 9</name>
    <dbReference type="NCBI Taxonomy" id="1416803"/>
    <lineage>
        <taxon>Bacteria</taxon>
        <taxon>Pseudomonadati</taxon>
        <taxon>Pseudomonadota</taxon>
        <taxon>Betaproteobacteria</taxon>
        <taxon>Burkholderiales</taxon>
        <taxon>Alcaligenaceae</taxon>
        <taxon>Bordetella</taxon>
    </lineage>
</organism>
<reference evidence="1" key="1">
    <citation type="submission" date="2017-05" db="EMBL/GenBank/DDBJ databases">
        <title>Complete and WGS of Bordetella genogroups.</title>
        <authorList>
            <person name="Spilker T."/>
            <person name="Lipuma J."/>
        </authorList>
    </citation>
    <scope>NUCLEOTIDE SEQUENCE</scope>
    <source>
        <strain evidence="1">AU21707</strain>
    </source>
</reference>
<dbReference type="Proteomes" id="UP000216857">
    <property type="component" value="Unassembled WGS sequence"/>
</dbReference>
<evidence type="ECO:0000313" key="2">
    <source>
        <dbReference type="Proteomes" id="UP000216857"/>
    </source>
</evidence>